<evidence type="ECO:0000313" key="5">
    <source>
        <dbReference type="Proteomes" id="UP001082703"/>
    </source>
</evidence>
<dbReference type="InterPro" id="IPR036409">
    <property type="entry name" value="Aldolase_II/adducin_N_sf"/>
</dbReference>
<reference evidence="4 5" key="1">
    <citation type="submission" date="2022-11" db="EMBL/GenBank/DDBJ databases">
        <authorList>
            <person name="Caiyu Z."/>
        </authorList>
    </citation>
    <scope>NUCLEOTIDE SEQUENCE [LARGE SCALE GENOMIC DNA]</scope>
    <source>
        <strain evidence="4 5">YR-4</strain>
    </source>
</reference>
<evidence type="ECO:0000256" key="1">
    <source>
        <dbReference type="ARBA" id="ARBA00022723"/>
    </source>
</evidence>
<dbReference type="PANTHER" id="PTHR22789:SF0">
    <property type="entry name" value="3-OXO-TETRONATE 4-PHOSPHATE DECARBOXYLASE-RELATED"/>
    <property type="match status" value="1"/>
</dbReference>
<dbReference type="NCBIfam" id="NF005302">
    <property type="entry name" value="PRK06833.1"/>
    <property type="match status" value="1"/>
</dbReference>
<keyword evidence="2 4" id="KW-0456">Lyase</keyword>
<dbReference type="EC" id="4.1.2.17" evidence="4"/>
<gene>
    <name evidence="4" type="ORF">OUY18_10670</name>
</gene>
<dbReference type="EMBL" id="JAPOHA010000010">
    <property type="protein sequence ID" value="MCY1714715.1"/>
    <property type="molecule type" value="Genomic_DNA"/>
</dbReference>
<dbReference type="InterPro" id="IPR001303">
    <property type="entry name" value="Aldolase_II/adducin_N"/>
</dbReference>
<evidence type="ECO:0000259" key="3">
    <source>
        <dbReference type="SMART" id="SM01007"/>
    </source>
</evidence>
<comment type="caution">
    <text evidence="4">The sequence shown here is derived from an EMBL/GenBank/DDBJ whole genome shotgun (WGS) entry which is preliminary data.</text>
</comment>
<sequence length="221" mass="24766">MLLQEIREEIVQYGQKAIEARLTKGTGGNLSICDRESGLMAITPSGIDYFKMTPEMIVLIDVQTGKIVDGNEVPSSECDMHRIFYKYRTDIDAIIHTHTTFAATISCLNWPLPALHYLVAFAGVDVRCAKYATYGTVALAKNAFEAMKDRKAVLLANHGLVAGGANLAEAFAVTEEIEFCCELYYRTKCIGEPVILPNDEMERMLERFKNYGKRIEEHETI</sequence>
<dbReference type="SMART" id="SM01007">
    <property type="entry name" value="Aldolase_II"/>
    <property type="match status" value="1"/>
</dbReference>
<dbReference type="Proteomes" id="UP001082703">
    <property type="component" value="Unassembled WGS sequence"/>
</dbReference>
<dbReference type="Pfam" id="PF00596">
    <property type="entry name" value="Aldolase_II"/>
    <property type="match status" value="1"/>
</dbReference>
<evidence type="ECO:0000313" key="4">
    <source>
        <dbReference type="EMBL" id="MCY1714715.1"/>
    </source>
</evidence>
<dbReference type="SUPFAM" id="SSF53639">
    <property type="entry name" value="AraD/HMP-PK domain-like"/>
    <property type="match status" value="1"/>
</dbReference>
<dbReference type="InterPro" id="IPR050197">
    <property type="entry name" value="Aldolase_class_II_sugar_metab"/>
</dbReference>
<name>A0ABT4BWN5_9FIRM</name>
<keyword evidence="5" id="KW-1185">Reference proteome</keyword>
<keyword evidence="1" id="KW-0479">Metal-binding</keyword>
<protein>
    <submittedName>
        <fullName evidence="4">L-fuculose-phosphate aldolase</fullName>
        <ecNumber evidence="4">4.1.2.17</ecNumber>
    </submittedName>
</protein>
<organism evidence="4 5">
    <name type="scientific">Caproiciproducens galactitolivorans</name>
    <dbReference type="NCBI Taxonomy" id="642589"/>
    <lineage>
        <taxon>Bacteria</taxon>
        <taxon>Bacillati</taxon>
        <taxon>Bacillota</taxon>
        <taxon>Clostridia</taxon>
        <taxon>Eubacteriales</taxon>
        <taxon>Acutalibacteraceae</taxon>
        <taxon>Caproiciproducens</taxon>
    </lineage>
</organism>
<dbReference type="Gene3D" id="3.40.225.10">
    <property type="entry name" value="Class II aldolase/adducin N-terminal domain"/>
    <property type="match status" value="1"/>
</dbReference>
<accession>A0ABT4BWN5</accession>
<evidence type="ECO:0000256" key="2">
    <source>
        <dbReference type="ARBA" id="ARBA00023239"/>
    </source>
</evidence>
<feature type="domain" description="Class II aldolase/adducin N-terminal" evidence="3">
    <location>
        <begin position="8"/>
        <end position="185"/>
    </location>
</feature>
<proteinExistence type="predicted"/>
<dbReference type="PANTHER" id="PTHR22789">
    <property type="entry name" value="FUCULOSE PHOSPHATE ALDOLASE"/>
    <property type="match status" value="1"/>
</dbReference>
<dbReference type="GO" id="GO:0008738">
    <property type="term" value="F:L-fuculose-phosphate aldolase activity"/>
    <property type="evidence" value="ECO:0007669"/>
    <property type="project" value="UniProtKB-EC"/>
</dbReference>